<comment type="caution">
    <text evidence="1">The sequence shown here is derived from an EMBL/GenBank/DDBJ whole genome shotgun (WGS) entry which is preliminary data.</text>
</comment>
<accession>A0ABP8YVT2</accession>
<proteinExistence type="predicted"/>
<reference evidence="2" key="1">
    <citation type="journal article" date="2019" name="Int. J. Syst. Evol. Microbiol.">
        <title>The Global Catalogue of Microorganisms (GCM) 10K type strain sequencing project: providing services to taxonomists for standard genome sequencing and annotation.</title>
        <authorList>
            <consortium name="The Broad Institute Genomics Platform"/>
            <consortium name="The Broad Institute Genome Sequencing Center for Infectious Disease"/>
            <person name="Wu L."/>
            <person name="Ma J."/>
        </authorList>
    </citation>
    <scope>NUCLEOTIDE SEQUENCE [LARGE SCALE GENOMIC DNA]</scope>
    <source>
        <strain evidence="2">JCM 18532</strain>
    </source>
</reference>
<dbReference type="EMBL" id="BAABKN010000014">
    <property type="protein sequence ID" value="GAA4738234.1"/>
    <property type="molecule type" value="Genomic_DNA"/>
</dbReference>
<dbReference type="Proteomes" id="UP001499882">
    <property type="component" value="Unassembled WGS sequence"/>
</dbReference>
<sequence length="94" mass="9981">MTERSKADMYTKYMLSRCGARSAPWDAQFGTGVAPWVGLAATAAVGQHSLHDHTVEAGMLSLAPISIGPAVFPPQVNDLALYLLGGLVRVVVRD</sequence>
<name>A0ABP8YVT2_9ACTN</name>
<organism evidence="1 2">
    <name type="scientific">Nocardioides endophyticus</name>
    <dbReference type="NCBI Taxonomy" id="1353775"/>
    <lineage>
        <taxon>Bacteria</taxon>
        <taxon>Bacillati</taxon>
        <taxon>Actinomycetota</taxon>
        <taxon>Actinomycetes</taxon>
        <taxon>Propionibacteriales</taxon>
        <taxon>Nocardioidaceae</taxon>
        <taxon>Nocardioides</taxon>
    </lineage>
</organism>
<evidence type="ECO:0000313" key="2">
    <source>
        <dbReference type="Proteomes" id="UP001499882"/>
    </source>
</evidence>
<evidence type="ECO:0000313" key="1">
    <source>
        <dbReference type="EMBL" id="GAA4738234.1"/>
    </source>
</evidence>
<keyword evidence="2" id="KW-1185">Reference proteome</keyword>
<gene>
    <name evidence="1" type="ORF">GCM10023350_22960</name>
</gene>
<protein>
    <submittedName>
        <fullName evidence="1">Uncharacterized protein</fullName>
    </submittedName>
</protein>